<organism evidence="5 6">
    <name type="scientific">Butyricicoccus pullicaecorum</name>
    <dbReference type="NCBI Taxonomy" id="501571"/>
    <lineage>
        <taxon>Bacteria</taxon>
        <taxon>Bacillati</taxon>
        <taxon>Bacillota</taxon>
        <taxon>Clostridia</taxon>
        <taxon>Eubacteriales</taxon>
        <taxon>Butyricicoccaceae</taxon>
        <taxon>Butyricicoccus</taxon>
    </lineage>
</organism>
<dbReference type="InterPro" id="IPR007391">
    <property type="entry name" value="Vancomycin_resist_VanW"/>
</dbReference>
<dbReference type="Pfam" id="PF04294">
    <property type="entry name" value="VanW"/>
    <property type="match status" value="1"/>
</dbReference>
<feature type="region of interest" description="Disordered" evidence="2">
    <location>
        <begin position="628"/>
        <end position="679"/>
    </location>
</feature>
<dbReference type="AlphaFoldDB" id="A0A1Y4LIC9"/>
<keyword evidence="1" id="KW-0732">Signal</keyword>
<evidence type="ECO:0000256" key="1">
    <source>
        <dbReference type="ARBA" id="ARBA00022729"/>
    </source>
</evidence>
<evidence type="ECO:0000259" key="4">
    <source>
        <dbReference type="PROSITE" id="PS51109"/>
    </source>
</evidence>
<gene>
    <name evidence="5" type="ORF">B5F17_01625</name>
</gene>
<dbReference type="PANTHER" id="PTHR35788:SF1">
    <property type="entry name" value="EXPORTED PROTEIN"/>
    <property type="match status" value="1"/>
</dbReference>
<dbReference type="InterPro" id="IPR022029">
    <property type="entry name" value="YoaR-like_PG-bd"/>
</dbReference>
<evidence type="ECO:0000256" key="2">
    <source>
        <dbReference type="SAM" id="MobiDB-lite"/>
    </source>
</evidence>
<reference evidence="6" key="1">
    <citation type="submission" date="2017-04" db="EMBL/GenBank/DDBJ databases">
        <title>Function of individual gut microbiota members based on whole genome sequencing of pure cultures obtained from chicken caecum.</title>
        <authorList>
            <person name="Medvecky M."/>
            <person name="Cejkova D."/>
            <person name="Polansky O."/>
            <person name="Karasova D."/>
            <person name="Kubasova T."/>
            <person name="Cizek A."/>
            <person name="Rychlik I."/>
        </authorList>
    </citation>
    <scope>NUCLEOTIDE SEQUENCE [LARGE SCALE GENOMIC DNA]</scope>
    <source>
        <strain evidence="6">An180</strain>
    </source>
</reference>
<dbReference type="PROSITE" id="PS51109">
    <property type="entry name" value="G5"/>
    <property type="match status" value="1"/>
</dbReference>
<keyword evidence="3" id="KW-0812">Transmembrane</keyword>
<sequence>MGEQNKNISVDDILREYAAMDDQPAPVRPQTTVEADGDQVWRPAHQPAMPQETQKIEVRQNTAHGGKSERYSRSKKKHKPAKTGKSRKGGSASRTITPNREEQPRVYGHHVPEDYDARDNAGRKPKKKKKRHGRAAALVILLLLVAGAGTALGYTYATDTVFRGVTAGTVEVGGLSVAEAQNKIQTEVGPVVETGSIQVKIYDTEYPIAIQDVTTGLDAAASAQAAYDIGHTGGVGERVAGAFGALFGGKTAELVITVDDAALDQRLDEIASEALTEPTGATWELSGTNLILTMPKPGVSFDRDKVRDEVKTKIETMDFTPYEVETQLTDPEPLDVDELKTQVDCEPTNAIVDKSDGKTIIPEKNGIEMDADKAREIIGDGTEATYTIPVTVTPAKVTKEVLDRVLFRDVLASASTSLNTSNVDRTNNVTLAAKYMNGTILNPGEEFSYNGVVGQRTPERGFKAAGAYSNGQLIDEVGGGVCQPSSTLYMAVLRADLEVTERTNHSMTVSYTPLGEDATVSYGSLDFKFKNNTDYPIKLITVREGSQMKVTIMGTKVDDKTVRLETEILETLTPETIKKTDSSLKPGETEVQQSAVTGYKTITYKYVTVNGETTKEVANRSSYRKRDKIVLVGPEATSEPASSSSTTNSSSSSDSSSSSSSGSSSSSSGSSSSTSDPES</sequence>
<keyword evidence="3" id="KW-1133">Transmembrane helix</keyword>
<comment type="caution">
    <text evidence="5">The sequence shown here is derived from an EMBL/GenBank/DDBJ whole genome shotgun (WGS) entry which is preliminary data.</text>
</comment>
<feature type="region of interest" description="Disordered" evidence="2">
    <location>
        <begin position="1"/>
        <end position="130"/>
    </location>
</feature>
<feature type="compositionally biased region" description="Basic residues" evidence="2">
    <location>
        <begin position="73"/>
        <end position="88"/>
    </location>
</feature>
<feature type="compositionally biased region" description="Low complexity" evidence="2">
    <location>
        <begin position="636"/>
        <end position="679"/>
    </location>
</feature>
<dbReference type="InterPro" id="IPR011098">
    <property type="entry name" value="G5_dom"/>
</dbReference>
<evidence type="ECO:0000313" key="5">
    <source>
        <dbReference type="EMBL" id="OUP54631.1"/>
    </source>
</evidence>
<evidence type="ECO:0000256" key="3">
    <source>
        <dbReference type="SAM" id="Phobius"/>
    </source>
</evidence>
<proteinExistence type="predicted"/>
<evidence type="ECO:0000313" key="6">
    <source>
        <dbReference type="Proteomes" id="UP000195897"/>
    </source>
</evidence>
<feature type="transmembrane region" description="Helical" evidence="3">
    <location>
        <begin position="135"/>
        <end position="157"/>
    </location>
</feature>
<keyword evidence="3" id="KW-0472">Membrane</keyword>
<dbReference type="SMART" id="SM01208">
    <property type="entry name" value="G5"/>
    <property type="match status" value="1"/>
</dbReference>
<dbReference type="Pfam" id="PF07501">
    <property type="entry name" value="G5"/>
    <property type="match status" value="1"/>
</dbReference>
<name>A0A1Y4LIC9_9FIRM</name>
<feature type="domain" description="G5" evidence="4">
    <location>
        <begin position="557"/>
        <end position="636"/>
    </location>
</feature>
<dbReference type="Pfam" id="PF12229">
    <property type="entry name" value="PG_binding_4"/>
    <property type="match status" value="1"/>
</dbReference>
<dbReference type="Gene3D" id="2.20.230.10">
    <property type="entry name" value="Resuscitation-promoting factor rpfb"/>
    <property type="match status" value="1"/>
</dbReference>
<feature type="compositionally biased region" description="Basic and acidic residues" evidence="2">
    <location>
        <begin position="99"/>
        <end position="122"/>
    </location>
</feature>
<dbReference type="Proteomes" id="UP000195897">
    <property type="component" value="Unassembled WGS sequence"/>
</dbReference>
<dbReference type="EMBL" id="NFKK01000001">
    <property type="protein sequence ID" value="OUP54631.1"/>
    <property type="molecule type" value="Genomic_DNA"/>
</dbReference>
<dbReference type="InterPro" id="IPR052913">
    <property type="entry name" value="Glycopeptide_resist_protein"/>
</dbReference>
<dbReference type="PANTHER" id="PTHR35788">
    <property type="entry name" value="EXPORTED PROTEIN-RELATED"/>
    <property type="match status" value="1"/>
</dbReference>
<dbReference type="RefSeq" id="WP_087370096.1">
    <property type="nucleotide sequence ID" value="NZ_NFKK01000001.1"/>
</dbReference>
<accession>A0A1Y4LIC9</accession>
<protein>
    <recommendedName>
        <fullName evidence="4">G5 domain-containing protein</fullName>
    </recommendedName>
</protein>